<feature type="compositionally biased region" description="Basic and acidic residues" evidence="1">
    <location>
        <begin position="58"/>
        <end position="78"/>
    </location>
</feature>
<feature type="region of interest" description="Disordered" evidence="1">
    <location>
        <begin position="49"/>
        <end position="78"/>
    </location>
</feature>
<evidence type="ECO:0000313" key="2">
    <source>
        <dbReference type="EMBL" id="KAL2056339.1"/>
    </source>
</evidence>
<protein>
    <submittedName>
        <fullName evidence="2">Uncharacterized protein</fullName>
    </submittedName>
</protein>
<gene>
    <name evidence="2" type="ORF">ABVK25_003362</name>
</gene>
<name>A0ABR4BER5_9LECA</name>
<accession>A0ABR4BER5</accession>
<organism evidence="2 3">
    <name type="scientific">Lepraria finkii</name>
    <dbReference type="NCBI Taxonomy" id="1340010"/>
    <lineage>
        <taxon>Eukaryota</taxon>
        <taxon>Fungi</taxon>
        <taxon>Dikarya</taxon>
        <taxon>Ascomycota</taxon>
        <taxon>Pezizomycotina</taxon>
        <taxon>Lecanoromycetes</taxon>
        <taxon>OSLEUM clade</taxon>
        <taxon>Lecanoromycetidae</taxon>
        <taxon>Lecanorales</taxon>
        <taxon>Lecanorineae</taxon>
        <taxon>Stereocaulaceae</taxon>
        <taxon>Lepraria</taxon>
    </lineage>
</organism>
<dbReference type="Proteomes" id="UP001590951">
    <property type="component" value="Unassembled WGS sequence"/>
</dbReference>
<comment type="caution">
    <text evidence="2">The sequence shown here is derived from an EMBL/GenBank/DDBJ whole genome shotgun (WGS) entry which is preliminary data.</text>
</comment>
<keyword evidence="3" id="KW-1185">Reference proteome</keyword>
<reference evidence="2 3" key="1">
    <citation type="submission" date="2024-09" db="EMBL/GenBank/DDBJ databases">
        <title>Rethinking Asexuality: The Enigmatic Case of Functional Sexual Genes in Lepraria (Stereocaulaceae).</title>
        <authorList>
            <person name="Doellman M."/>
            <person name="Sun Y."/>
            <person name="Barcenas-Pena A."/>
            <person name="Lumbsch H.T."/>
            <person name="Grewe F."/>
        </authorList>
    </citation>
    <scope>NUCLEOTIDE SEQUENCE [LARGE SCALE GENOMIC DNA]</scope>
    <source>
        <strain evidence="2 3">Grewe 0041</strain>
    </source>
</reference>
<proteinExistence type="predicted"/>
<evidence type="ECO:0000256" key="1">
    <source>
        <dbReference type="SAM" id="MobiDB-lite"/>
    </source>
</evidence>
<sequence length="314" mass="35606">MELPAVPDQEIPLESWEEMVIGYEPNPSPTPLAELPLVWMYRHSGNGPLCTHSAPARGPEEEPERGRRPDIPDSKDPFMGHDFPCAPDDELEELAKSSLDAVFRLPKPFGPTPSEVTLAEPICDMKRELDQIQFIRDQLWRDLELIDLIIGMKDPAAQKMCRRVFLQAVDETIPQDQAKTYFRYFFSPNDPIRRSCIDLVNRGATLFARESCRFADFAREYLNEPDAFSQAIDELLLMDRQTKQAIVAEMQRRRAVGNVVGRVGVADRMGMFVVPPPVSQQALNARITHFTREFLTAGFHRNGALQIVNALARS</sequence>
<evidence type="ECO:0000313" key="3">
    <source>
        <dbReference type="Proteomes" id="UP001590951"/>
    </source>
</evidence>
<dbReference type="EMBL" id="JBHFEH010000008">
    <property type="protein sequence ID" value="KAL2056339.1"/>
    <property type="molecule type" value="Genomic_DNA"/>
</dbReference>